<keyword evidence="5" id="KW-1185">Reference proteome</keyword>
<gene>
    <name evidence="2" type="ORF">DIU31_019090</name>
    <name evidence="3" type="ORF">J3L21_08400</name>
</gene>
<dbReference type="RefSeq" id="WP_112657568.1">
    <property type="nucleotide sequence ID" value="NZ_CP043451.1"/>
</dbReference>
<dbReference type="Proteomes" id="UP000663940">
    <property type="component" value="Chromosome"/>
</dbReference>
<dbReference type="Pfam" id="PF08818">
    <property type="entry name" value="DUF1801"/>
    <property type="match status" value="1"/>
</dbReference>
<accession>A0AAE6JIA3</accession>
<sequence>MAKNTNKTTETVASVSNFINTITDETKRADSFKLSELMEEASGHKAKMWGPAIVGFGSYHYKYESGREGDAPLIAFSPRKSSLTLYLPGFESKEQLLQKLGKHKQSGGCTHIVKLTDVDNTVLRQLLNESFKNAETTRCK</sequence>
<name>A0AAE6JIA3_9SPHI</name>
<dbReference type="EMBL" id="CP071880">
    <property type="protein sequence ID" value="QTE51957.1"/>
    <property type="molecule type" value="Genomic_DNA"/>
</dbReference>
<organism evidence="2 4">
    <name type="scientific">Mucilaginibacter rubeus</name>
    <dbReference type="NCBI Taxonomy" id="2027860"/>
    <lineage>
        <taxon>Bacteria</taxon>
        <taxon>Pseudomonadati</taxon>
        <taxon>Bacteroidota</taxon>
        <taxon>Sphingobacteriia</taxon>
        <taxon>Sphingobacteriales</taxon>
        <taxon>Sphingobacteriaceae</taxon>
        <taxon>Mucilaginibacter</taxon>
    </lineage>
</organism>
<dbReference type="InterPro" id="IPR014922">
    <property type="entry name" value="YdhG-like"/>
</dbReference>
<protein>
    <submittedName>
        <fullName evidence="2">DUF1801 domain-containing protein</fullName>
    </submittedName>
</protein>
<evidence type="ECO:0000313" key="3">
    <source>
        <dbReference type="EMBL" id="QTE51957.1"/>
    </source>
</evidence>
<evidence type="ECO:0000313" key="5">
    <source>
        <dbReference type="Proteomes" id="UP000663940"/>
    </source>
</evidence>
<evidence type="ECO:0000313" key="2">
    <source>
        <dbReference type="EMBL" id="QEM05520.1"/>
    </source>
</evidence>
<dbReference type="Proteomes" id="UP000250557">
    <property type="component" value="Chromosome"/>
</dbReference>
<proteinExistence type="predicted"/>
<dbReference type="AlphaFoldDB" id="A0AAE6JIA3"/>
<reference evidence="2 4" key="1">
    <citation type="submission" date="2019-08" db="EMBL/GenBank/DDBJ databases">
        <title>Comparative genome analysis confer to the adaptation heavy metal polluted environment.</title>
        <authorList>
            <person name="Li Y."/>
        </authorList>
    </citation>
    <scope>NUCLEOTIDE SEQUENCE [LARGE SCALE GENOMIC DNA]</scope>
    <source>
        <strain evidence="2 4">P2</strain>
    </source>
</reference>
<reference evidence="3 5" key="2">
    <citation type="submission" date="2021-03" db="EMBL/GenBank/DDBJ databases">
        <title>Mucilaginibacter strains isolated from gold and copper mining confer multi heavy-metal resistance.</title>
        <authorList>
            <person name="Li Y."/>
        </authorList>
    </citation>
    <scope>NUCLEOTIDE SEQUENCE [LARGE SCALE GENOMIC DNA]</scope>
    <source>
        <strain evidence="3 5">P2-4</strain>
    </source>
</reference>
<dbReference type="EMBL" id="CP043451">
    <property type="protein sequence ID" value="QEM05520.1"/>
    <property type="molecule type" value="Genomic_DNA"/>
</dbReference>
<evidence type="ECO:0000313" key="4">
    <source>
        <dbReference type="Proteomes" id="UP000250557"/>
    </source>
</evidence>
<evidence type="ECO:0000259" key="1">
    <source>
        <dbReference type="Pfam" id="PF08818"/>
    </source>
</evidence>
<feature type="domain" description="YdhG-like" evidence="1">
    <location>
        <begin position="28"/>
        <end position="129"/>
    </location>
</feature>